<protein>
    <submittedName>
        <fullName evidence="6">Beach-domain-containing protein</fullName>
    </submittedName>
</protein>
<dbReference type="InterPro" id="IPR023362">
    <property type="entry name" value="PH-BEACH_dom"/>
</dbReference>
<dbReference type="SUPFAM" id="SSF50978">
    <property type="entry name" value="WD40 repeat-like"/>
    <property type="match status" value="1"/>
</dbReference>
<dbReference type="CDD" id="cd06071">
    <property type="entry name" value="Beach"/>
    <property type="match status" value="1"/>
</dbReference>
<keyword evidence="2" id="KW-0677">Repeat</keyword>
<evidence type="ECO:0000256" key="3">
    <source>
        <dbReference type="PROSITE-ProRule" id="PRU00221"/>
    </source>
</evidence>
<dbReference type="PANTHER" id="PTHR46108:SF4">
    <property type="entry name" value="BLUE CHEESE"/>
    <property type="match status" value="1"/>
</dbReference>
<gene>
    <name evidence="6" type="ORF">FIBSPDRAFT_1040499</name>
</gene>
<evidence type="ECO:0000313" key="7">
    <source>
        <dbReference type="Proteomes" id="UP000076532"/>
    </source>
</evidence>
<proteinExistence type="predicted"/>
<dbReference type="Pfam" id="PF13385">
    <property type="entry name" value="Laminin_G_3"/>
    <property type="match status" value="1"/>
</dbReference>
<dbReference type="InterPro" id="IPR051944">
    <property type="entry name" value="BEACH_domain_protein"/>
</dbReference>
<dbReference type="EMBL" id="KV417512">
    <property type="protein sequence ID" value="KZP26740.1"/>
    <property type="molecule type" value="Genomic_DNA"/>
</dbReference>
<dbReference type="Pfam" id="PF02138">
    <property type="entry name" value="Beach"/>
    <property type="match status" value="1"/>
</dbReference>
<dbReference type="Gene3D" id="2.130.10.10">
    <property type="entry name" value="YVTN repeat-like/Quinoprotein amine dehydrogenase"/>
    <property type="match status" value="1"/>
</dbReference>
<dbReference type="InterPro" id="IPR056252">
    <property type="entry name" value="Alfy-like_Arm-like"/>
</dbReference>
<dbReference type="InterPro" id="IPR019775">
    <property type="entry name" value="WD40_repeat_CS"/>
</dbReference>
<evidence type="ECO:0000259" key="4">
    <source>
        <dbReference type="PROSITE" id="PS50197"/>
    </source>
</evidence>
<dbReference type="SUPFAM" id="SSF49899">
    <property type="entry name" value="Concanavalin A-like lectins/glucanases"/>
    <property type="match status" value="1"/>
</dbReference>
<feature type="repeat" description="WD" evidence="3">
    <location>
        <begin position="1858"/>
        <end position="1899"/>
    </location>
</feature>
<evidence type="ECO:0000313" key="6">
    <source>
        <dbReference type="EMBL" id="KZP26740.1"/>
    </source>
</evidence>
<dbReference type="SMART" id="SM00320">
    <property type="entry name" value="WD40"/>
    <property type="match status" value="3"/>
</dbReference>
<dbReference type="SUPFAM" id="SSF50729">
    <property type="entry name" value="PH domain-like"/>
    <property type="match status" value="1"/>
</dbReference>
<evidence type="ECO:0000256" key="2">
    <source>
        <dbReference type="ARBA" id="ARBA00022737"/>
    </source>
</evidence>
<keyword evidence="7" id="KW-1185">Reference proteome</keyword>
<feature type="repeat" description="WD" evidence="3">
    <location>
        <begin position="1831"/>
        <end position="1853"/>
    </location>
</feature>
<dbReference type="Gene3D" id="1.10.1540.10">
    <property type="entry name" value="BEACH domain"/>
    <property type="match status" value="1"/>
</dbReference>
<dbReference type="Pfam" id="PF23295">
    <property type="entry name" value="Arm_4"/>
    <property type="match status" value="1"/>
</dbReference>
<dbReference type="InterPro" id="IPR013320">
    <property type="entry name" value="ConA-like_dom_sf"/>
</dbReference>
<dbReference type="Proteomes" id="UP000076532">
    <property type="component" value="Unassembled WGS sequence"/>
</dbReference>
<reference evidence="6 7" key="1">
    <citation type="journal article" date="2016" name="Mol. Biol. Evol.">
        <title>Comparative Genomics of Early-Diverging Mushroom-Forming Fungi Provides Insights into the Origins of Lignocellulose Decay Capabilities.</title>
        <authorList>
            <person name="Nagy L.G."/>
            <person name="Riley R."/>
            <person name="Tritt A."/>
            <person name="Adam C."/>
            <person name="Daum C."/>
            <person name="Floudas D."/>
            <person name="Sun H."/>
            <person name="Yadav J.S."/>
            <person name="Pangilinan J."/>
            <person name="Larsson K.H."/>
            <person name="Matsuura K."/>
            <person name="Barry K."/>
            <person name="Labutti K."/>
            <person name="Kuo R."/>
            <person name="Ohm R.A."/>
            <person name="Bhattacharya S.S."/>
            <person name="Shirouzu T."/>
            <person name="Yoshinaga Y."/>
            <person name="Martin F.M."/>
            <person name="Grigoriev I.V."/>
            <person name="Hibbett D.S."/>
        </authorList>
    </citation>
    <scope>NUCLEOTIDE SEQUENCE [LARGE SCALE GENOMIC DNA]</scope>
    <source>
        <strain evidence="6 7">CBS 109695</strain>
    </source>
</reference>
<feature type="domain" description="BEACH" evidence="4">
    <location>
        <begin position="1430"/>
        <end position="1719"/>
    </location>
</feature>
<sequence length="2046" mass="228596">MLRSLLTPLKARFDVSPLSSPSLQTTHTPVNDDFAPEDFARDVLIELMRNSMEKLKSSEDLRSRNEVLGEMQGIMLQDACTKDVFRELDGFLVLMSVLSTVQSPRQGVIVEPPEQVRLEIQECSRLVFTLTSEAMYEHEENTMHFRDHVGYDVLLQATKGLLDDLTTIEQTLGFLLSLGLHNFSVSGIFDTFQSADIPQVEARLADIGPHLNNICQPGAIKGLWDAVKYIPASCSALRYGVFKVFERLLYLNHRNQVIINSLDIVRSVFDLFVSARKDTASNEKERHILQRILRRTLDLGANTEFCRLILERTVNDDNRLDADVLEVVRAGMRARWPEHFSMEPSAALIMVQETTRGLPATGFTFMIWLWIETLPSDAAQHIFSFGTSARLAFGLSISSDGKLKLQSSGNKEPFIFHKSKMPKGRWTHVTVVHYPHRASNPTIRLFIDGVLNDTANWQYPKVESGPQRAAYTVGDTAPTAKMSWCLASSYLLSIPLADDFPRLIHHLGPRYCGTLQDPAIVRFLTYDASTSLNMFLVTLVSKAATPVDLSPLVKAVKNGLSVEESCIVFSISPSSLRDDAQIIASGSRSMPTTPSSAFFQTHAIASMPQTVELVGDATTASAACLDMALWKIGGAAICLRLVQLAHNSHELSRALGILSDGLRNNWQNSEDMERMRGYDILADILRGKTSFINLSAFEILFELLGLNFRTPELSTVVNLLAYRAIALDFELWARTKQEIQHVYLEHFVILLKTSRFKRFNIKQHFVKLGLVRKLLFVLQTEWYQYDVTPFVVKALRNAAEADFTAEEAIKPIVSYLAANLHEAPAASPGSVISRIDYGHRREKAEQVLESLVAILSIPACYSKFTSTLPLTRICVLLLGENPTPVVATHVLSLIAMSLRISSSFSRKLELVDGWSILRIVLPSAWDPSVHQAVFDILLGRTPDQEKAHTTSSTVVCPNIVPAIFAALHYGLDKVAKYSSSEFGSVDDAPIANTAGTSQSAMEALIEDIINLYASSPTFSQVFRSQQTTQILIDAYKAFVTAITATSNTHPRTIRILEKVSHFLLTITLENAITGPQKREIHDTMQSAEAIYDPGAEPKSSISNPTLTPQSRRLRVSGRLSVQTGDRGANKFMARMNEWRSNIITTERKRLRKIALDLRENHRQISRLKDWSLLLTSERGLWASPEDFRSWRLDETEGPYRVRKKLELQQEALSFSRVDGAEHIRDVHEPEPETQSIFQVEVPPWAESYNVSSVNAEDDQNLAEEVTEDKHRRVRHELEPGDVIEGVMTVARIDGVDSSPGLLMIGRSHLYMLDGLVENSDGEVIDAHDAPKQLFFVPGSVVELNGPQKAERWARDELSSYSERTFLFRDVALEMYFKDSRSLLVVFLEKKNRLEMQHRLAHIVSNRAESQTSSSSLLKTPLLGRVGARVMSGFRNDSLLTAQRKWQTREISNFTYLSIINQLSGRTPSDATQYPIFPWVLKDYTSETLDLSSVESYRDLTKPMGALTAARRDAAHTRYVSLESVEEKPFHYGTHFSSSMIVCHFLIRMAPFTSMFKTLQGGDWDLPDRLFNDISRAYSSASHDVRGDVRELIPEFFTCPEFLENSANLNFGVQQSSGERIHHVKLPPWAKQDPLLFITLNRKALESDYVSRNLPAWIDLIWGSKQRDPESLNVFHPLSYEGSIDLDSITDPLEREATVGIIHNFGQTPRQVFNTAHPERFMHGLTTLPVGTLHGIEEDGHLLEQEPMPIRDLGNGVAVSELVLDTVSERIIPCAIGTLCVPSRPHEKIEWGPRRAGIGGAGDLRMLIDNKVVQVVEAAQCTCAAFADPQNLVTGASDHTVRLWRLSAPNSTLSHTHILRAHTGIVVAVAASRAWSIVVSGSQDGSAVVWDLNRGAYVRSIWHANVEDTEAVHLVAINESTGYIATCSRTKLLLHTINAHAMAALSLDDTRMAPMTSLAFHEREYSHMGMLATGSEDGEITLRTWSTDGTPAGERAKWEFLTVRVLEVRRSGSGGRKRPAVTALKFIGESLVHGESTGKSFLWTLPE</sequence>
<dbReference type="PANTHER" id="PTHR46108">
    <property type="entry name" value="BLUE CHEESE"/>
    <property type="match status" value="1"/>
</dbReference>
<dbReference type="SUPFAM" id="SSF81837">
    <property type="entry name" value="BEACH domain"/>
    <property type="match status" value="1"/>
</dbReference>
<dbReference type="SMART" id="SM01026">
    <property type="entry name" value="Beach"/>
    <property type="match status" value="1"/>
</dbReference>
<accession>A0A166Q4C6</accession>
<feature type="domain" description="BEACH-type PH" evidence="5">
    <location>
        <begin position="1278"/>
        <end position="1400"/>
    </location>
</feature>
<dbReference type="PROSITE" id="PS50294">
    <property type="entry name" value="WD_REPEATS_REGION"/>
    <property type="match status" value="1"/>
</dbReference>
<dbReference type="InterPro" id="IPR000409">
    <property type="entry name" value="BEACH_dom"/>
</dbReference>
<dbReference type="PROSITE" id="PS51783">
    <property type="entry name" value="PH_BEACH"/>
    <property type="match status" value="1"/>
</dbReference>
<dbReference type="InterPro" id="IPR015943">
    <property type="entry name" value="WD40/YVTN_repeat-like_dom_sf"/>
</dbReference>
<dbReference type="STRING" id="436010.A0A166Q4C6"/>
<dbReference type="InterPro" id="IPR036372">
    <property type="entry name" value="BEACH_dom_sf"/>
</dbReference>
<dbReference type="InterPro" id="IPR001680">
    <property type="entry name" value="WD40_rpt"/>
</dbReference>
<dbReference type="Pfam" id="PF00400">
    <property type="entry name" value="WD40"/>
    <property type="match status" value="2"/>
</dbReference>
<dbReference type="InterPro" id="IPR036322">
    <property type="entry name" value="WD40_repeat_dom_sf"/>
</dbReference>
<dbReference type="PROSITE" id="PS00678">
    <property type="entry name" value="WD_REPEATS_1"/>
    <property type="match status" value="1"/>
</dbReference>
<dbReference type="Gene3D" id="2.60.120.200">
    <property type="match status" value="1"/>
</dbReference>
<dbReference type="PROSITE" id="PS50197">
    <property type="entry name" value="BEACH"/>
    <property type="match status" value="1"/>
</dbReference>
<dbReference type="OrthoDB" id="26681at2759"/>
<evidence type="ECO:0000259" key="5">
    <source>
        <dbReference type="PROSITE" id="PS51783"/>
    </source>
</evidence>
<name>A0A166Q4C6_9AGAM</name>
<organism evidence="6 7">
    <name type="scientific">Athelia psychrophila</name>
    <dbReference type="NCBI Taxonomy" id="1759441"/>
    <lineage>
        <taxon>Eukaryota</taxon>
        <taxon>Fungi</taxon>
        <taxon>Dikarya</taxon>
        <taxon>Basidiomycota</taxon>
        <taxon>Agaricomycotina</taxon>
        <taxon>Agaricomycetes</taxon>
        <taxon>Agaricomycetidae</taxon>
        <taxon>Atheliales</taxon>
        <taxon>Atheliaceae</taxon>
        <taxon>Athelia</taxon>
    </lineage>
</organism>
<keyword evidence="1 3" id="KW-0853">WD repeat</keyword>
<evidence type="ECO:0000256" key="1">
    <source>
        <dbReference type="ARBA" id="ARBA00022574"/>
    </source>
</evidence>
<dbReference type="PROSITE" id="PS50082">
    <property type="entry name" value="WD_REPEATS_2"/>
    <property type="match status" value="2"/>
</dbReference>